<gene>
    <name evidence="2" type="ORF">NPX13_g7585</name>
</gene>
<feature type="region of interest" description="Disordered" evidence="1">
    <location>
        <begin position="122"/>
        <end position="147"/>
    </location>
</feature>
<sequence length="421" mass="45078">MPAFPAGLAGLAANHWPPKKPWLMIGKARVALGTEMTIGTRIGRVPAGGLLPLESCVSQDTTRSRRQVGQGAWLLGAVPRVQVGRVDRALHAVDSWVILGERWDHGSWAALATLSDASLGRQHQNKVNKRGTGVASHKPGAEAKAEASLNVQIPATALRTRSAPVAIGSPREDHPGLKHKPGNRARDIRDAEGDSNARSVLNQLTGGRATKCAGLDATGVIIIISPAESQLSRSTVRFQRLAVFGVGGGGLGTHTHGHKIACVTYGAQSLPSPSLQYNKVDTWSTQALMALQKPAGPDWESSPTTPIRVSNEVSRGLVPSAGMTRATGLGGENESRGPRDALPACEDTVSPRRVSRPRGDVDQDKDRWRLAFASKTGGCCKPEEAEENTRIRRDKGAKMRDARRESIRRPLLSSRQLMRLS</sequence>
<evidence type="ECO:0000256" key="1">
    <source>
        <dbReference type="SAM" id="MobiDB-lite"/>
    </source>
</evidence>
<organism evidence="2 3">
    <name type="scientific">Xylaria arbuscula</name>
    <dbReference type="NCBI Taxonomy" id="114810"/>
    <lineage>
        <taxon>Eukaryota</taxon>
        <taxon>Fungi</taxon>
        <taxon>Dikarya</taxon>
        <taxon>Ascomycota</taxon>
        <taxon>Pezizomycotina</taxon>
        <taxon>Sordariomycetes</taxon>
        <taxon>Xylariomycetidae</taxon>
        <taxon>Xylariales</taxon>
        <taxon>Xylariaceae</taxon>
        <taxon>Xylaria</taxon>
    </lineage>
</organism>
<reference evidence="2" key="1">
    <citation type="submission" date="2022-07" db="EMBL/GenBank/DDBJ databases">
        <title>Genome Sequence of Xylaria arbuscula.</title>
        <authorList>
            <person name="Buettner E."/>
        </authorList>
    </citation>
    <scope>NUCLEOTIDE SEQUENCE</scope>
    <source>
        <strain evidence="2">VT107</strain>
    </source>
</reference>
<dbReference type="EMBL" id="JANPWZ010001516">
    <property type="protein sequence ID" value="KAJ3565205.1"/>
    <property type="molecule type" value="Genomic_DNA"/>
</dbReference>
<comment type="caution">
    <text evidence="2">The sequence shown here is derived from an EMBL/GenBank/DDBJ whole genome shotgun (WGS) entry which is preliminary data.</text>
</comment>
<protein>
    <submittedName>
        <fullName evidence="2">Uncharacterized protein</fullName>
    </submittedName>
</protein>
<feature type="compositionally biased region" description="Basic and acidic residues" evidence="1">
    <location>
        <begin position="357"/>
        <end position="369"/>
    </location>
</feature>
<evidence type="ECO:0000313" key="2">
    <source>
        <dbReference type="EMBL" id="KAJ3565205.1"/>
    </source>
</evidence>
<dbReference type="AlphaFoldDB" id="A0A9W8NAE5"/>
<name>A0A9W8NAE5_9PEZI</name>
<feature type="compositionally biased region" description="Basic and acidic residues" evidence="1">
    <location>
        <begin position="381"/>
        <end position="408"/>
    </location>
</feature>
<dbReference type="Proteomes" id="UP001148614">
    <property type="component" value="Unassembled WGS sequence"/>
</dbReference>
<accession>A0A9W8NAE5</accession>
<feature type="region of interest" description="Disordered" evidence="1">
    <location>
        <begin position="166"/>
        <end position="194"/>
    </location>
</feature>
<evidence type="ECO:0000313" key="3">
    <source>
        <dbReference type="Proteomes" id="UP001148614"/>
    </source>
</evidence>
<keyword evidence="3" id="KW-1185">Reference proteome</keyword>
<feature type="region of interest" description="Disordered" evidence="1">
    <location>
        <begin position="313"/>
        <end position="421"/>
    </location>
</feature>
<proteinExistence type="predicted"/>